<dbReference type="InterPro" id="IPR004839">
    <property type="entry name" value="Aminotransferase_I/II_large"/>
</dbReference>
<dbReference type="Proteomes" id="UP000008392">
    <property type="component" value="Chromosome"/>
</dbReference>
<dbReference type="PROSITE" id="PS50949">
    <property type="entry name" value="HTH_GNTR"/>
    <property type="match status" value="1"/>
</dbReference>
<reference evidence="7 8" key="1">
    <citation type="journal article" date="2004" name="Environ. Microbiol.">
        <title>Phylogeny-function analysis of (meta)genomic libraries: screening for expression of ribosomal RNA genes by large-insert library fluorescent in situ hybridization (LIL-FISH).</title>
        <authorList>
            <person name="Leveau J.H."/>
            <person name="Gerards S."/>
            <person name="de Boer W."/>
            <person name="van Veen J.A."/>
        </authorList>
    </citation>
    <scope>NUCLEOTIDE SEQUENCE [LARGE SCALE GENOMIC DNA]</scope>
    <source>
        <strain evidence="7 8">Ter331</strain>
    </source>
</reference>
<keyword evidence="4" id="KW-0238">DNA-binding</keyword>
<dbReference type="Gene3D" id="3.90.1150.10">
    <property type="entry name" value="Aspartate Aminotransferase, domain 1"/>
    <property type="match status" value="1"/>
</dbReference>
<dbReference type="CDD" id="cd07377">
    <property type="entry name" value="WHTH_GntR"/>
    <property type="match status" value="1"/>
</dbReference>
<dbReference type="EC" id="2.6.1.39" evidence="7"/>
<dbReference type="AlphaFoldDB" id="G0A8C5"/>
<evidence type="ECO:0000256" key="5">
    <source>
        <dbReference type="ARBA" id="ARBA00023163"/>
    </source>
</evidence>
<organism evidence="7 8">
    <name type="scientific">Collimonas fungivorans (strain Ter331)</name>
    <dbReference type="NCBI Taxonomy" id="1005048"/>
    <lineage>
        <taxon>Bacteria</taxon>
        <taxon>Pseudomonadati</taxon>
        <taxon>Pseudomonadota</taxon>
        <taxon>Betaproteobacteria</taxon>
        <taxon>Burkholderiales</taxon>
        <taxon>Oxalobacteraceae</taxon>
        <taxon>Collimonas</taxon>
    </lineage>
</organism>
<name>G0A8C5_COLFT</name>
<keyword evidence="7" id="KW-0808">Transferase</keyword>
<sequence length="518" mass="57372">MITICGYILDTVLIAVSSPFPYNEAIFCLPPEPLKKSRQPLYQRFAEQMKASLQNGVLRPGDRLSSVRQASQQHGLSITTVVRAYELLESSGLVESHPQSGYFVRARFPAAMSPAQQRDSPDEPGRSMPLPVSAEVDVSRHVLATLKSIHQNDANPLGSPYPDPALFPARRISQYNGAILRSGGPLGVLDDLPPGHPELIRQIVRRHLETGLSVDPGDVVVTVGATEAINLCLQAVAKAGDTIAVESPTFYAMLHAIERLGMRAIEIPTDPRLGMDVAELKKIMQNQPVAACMVMPNFQNPLGFEMPEESKRQLVELGSRYNMPIIENGVCNELYFGAAHPSVLKAYDKRGIVLYCSSFSKSLTSAYRIGWTLPGRYREQVEKLKFLNTLSTSTLPQRAIAAYLTAGGYDRHLRRVRRTLQQRCDIMSAFVGRFFPAGTRITRPAGGYVLWIELPAAIDSMALYRQALAEGITIAPGRLFSTSDAYRSFIRMNYSYSWTPEIEQAIRRLGEMLAAMLE</sequence>
<keyword evidence="8" id="KW-1185">Reference proteome</keyword>
<dbReference type="Gene3D" id="1.10.10.10">
    <property type="entry name" value="Winged helix-like DNA-binding domain superfamily/Winged helix DNA-binding domain"/>
    <property type="match status" value="1"/>
</dbReference>
<dbReference type="SUPFAM" id="SSF53383">
    <property type="entry name" value="PLP-dependent transferases"/>
    <property type="match status" value="1"/>
</dbReference>
<reference evidence="7 8" key="3">
    <citation type="journal article" date="2008" name="FEMS Microbiol. Ecol.">
        <title>Identification and characterization of genes underlying chitinolysis in Collimonas fungivorans Ter331.</title>
        <authorList>
            <person name="Fritsche K."/>
            <person name="de Boer W."/>
            <person name="Gerards S."/>
            <person name="van den Berg M."/>
            <person name="van Veen J.A."/>
            <person name="Leveau J.H."/>
        </authorList>
    </citation>
    <scope>NUCLEOTIDE SEQUENCE [LARGE SCALE GENOMIC DNA]</scope>
    <source>
        <strain evidence="7 8">Ter331</strain>
    </source>
</reference>
<reference evidence="7 8" key="4">
    <citation type="journal article" date="2010" name="Environ. Microbiol.">
        <title>The bacterial genus Collimonas: mycophagy, weathering and other adaptive solutions to life in oligotrophic soil environments.</title>
        <authorList>
            <person name="Leveau J.H."/>
            <person name="Uroz S."/>
            <person name="de Boer W."/>
        </authorList>
    </citation>
    <scope>NUCLEOTIDE SEQUENCE [LARGE SCALE GENOMIC DNA]</scope>
    <source>
        <strain evidence="7 8">Ter331</strain>
    </source>
</reference>
<evidence type="ECO:0000256" key="3">
    <source>
        <dbReference type="ARBA" id="ARBA00023015"/>
    </source>
</evidence>
<dbReference type="SMART" id="SM00345">
    <property type="entry name" value="HTH_GNTR"/>
    <property type="match status" value="1"/>
</dbReference>
<evidence type="ECO:0000313" key="8">
    <source>
        <dbReference type="Proteomes" id="UP000008392"/>
    </source>
</evidence>
<dbReference type="InterPro" id="IPR036390">
    <property type="entry name" value="WH_DNA-bd_sf"/>
</dbReference>
<proteinExistence type="inferred from homology"/>
<keyword evidence="7" id="KW-0032">Aminotransferase</keyword>
<dbReference type="GO" id="GO:0047536">
    <property type="term" value="F:2-aminoadipate transaminase activity"/>
    <property type="evidence" value="ECO:0007669"/>
    <property type="project" value="UniProtKB-EC"/>
</dbReference>
<dbReference type="STRING" id="1005048.CFU_0601"/>
<dbReference type="GO" id="GO:0003677">
    <property type="term" value="F:DNA binding"/>
    <property type="evidence" value="ECO:0007669"/>
    <property type="project" value="UniProtKB-KW"/>
</dbReference>
<dbReference type="InterPro" id="IPR015424">
    <property type="entry name" value="PyrdxlP-dep_Trfase"/>
</dbReference>
<keyword evidence="5" id="KW-0804">Transcription</keyword>
<dbReference type="InterPro" id="IPR000524">
    <property type="entry name" value="Tscrpt_reg_HTH_GntR"/>
</dbReference>
<feature type="domain" description="HTH gntR-type" evidence="6">
    <location>
        <begin position="39"/>
        <end position="107"/>
    </location>
</feature>
<dbReference type="HOGENOM" id="CLU_017584_0_0_4"/>
<evidence type="ECO:0000313" key="7">
    <source>
        <dbReference type="EMBL" id="AEK60437.1"/>
    </source>
</evidence>
<dbReference type="InterPro" id="IPR015421">
    <property type="entry name" value="PyrdxlP-dep_Trfase_major"/>
</dbReference>
<dbReference type="Pfam" id="PF00392">
    <property type="entry name" value="GntR"/>
    <property type="match status" value="1"/>
</dbReference>
<gene>
    <name evidence="7" type="ordered locus">CFU_0601</name>
</gene>
<dbReference type="SUPFAM" id="SSF46785">
    <property type="entry name" value="Winged helix' DNA-binding domain"/>
    <property type="match status" value="1"/>
</dbReference>
<dbReference type="PANTHER" id="PTHR46577:SF2">
    <property type="entry name" value="TRANSCRIPTIONAL REGULATORY PROTEIN"/>
    <property type="match status" value="1"/>
</dbReference>
<dbReference type="eggNOG" id="COG1167">
    <property type="taxonomic scope" value="Bacteria"/>
</dbReference>
<protein>
    <submittedName>
        <fullName evidence="7">Transcriptional regulator, GntR family</fullName>
        <ecNumber evidence="7">2.6.1.39</ecNumber>
    </submittedName>
</protein>
<dbReference type="KEGG" id="cfu:CFU_0601"/>
<dbReference type="EMBL" id="CP002745">
    <property type="protein sequence ID" value="AEK60437.1"/>
    <property type="molecule type" value="Genomic_DNA"/>
</dbReference>
<keyword evidence="3" id="KW-0805">Transcription regulation</keyword>
<evidence type="ECO:0000256" key="4">
    <source>
        <dbReference type="ARBA" id="ARBA00023125"/>
    </source>
</evidence>
<evidence type="ECO:0000259" key="6">
    <source>
        <dbReference type="PROSITE" id="PS50949"/>
    </source>
</evidence>
<accession>G0A8C5</accession>
<dbReference type="GO" id="GO:0030170">
    <property type="term" value="F:pyridoxal phosphate binding"/>
    <property type="evidence" value="ECO:0007669"/>
    <property type="project" value="InterPro"/>
</dbReference>
<dbReference type="PANTHER" id="PTHR46577">
    <property type="entry name" value="HTH-TYPE TRANSCRIPTIONAL REGULATORY PROTEIN GABR"/>
    <property type="match status" value="1"/>
</dbReference>
<dbReference type="InterPro" id="IPR015422">
    <property type="entry name" value="PyrdxlP-dep_Trfase_small"/>
</dbReference>
<reference evidence="8" key="6">
    <citation type="submission" date="2011-05" db="EMBL/GenBank/DDBJ databases">
        <title>Complete sequence of Collimonas fungivorans Ter331.</title>
        <authorList>
            <person name="Leveau J.H."/>
        </authorList>
    </citation>
    <scope>NUCLEOTIDE SEQUENCE [LARGE SCALE GENOMIC DNA]</scope>
    <source>
        <strain evidence="8">Ter331</strain>
    </source>
</reference>
<reference evidence="7 8" key="2">
    <citation type="journal article" date="2006" name="J. Microbiol. Methods">
        <title>Genomic flank-sequencing of plasposon insertion sites for rapid identification of functional genes.</title>
        <authorList>
            <person name="Leveau J.H."/>
            <person name="Gerards S."/>
            <person name="Fritsche K."/>
            <person name="Zondag G."/>
            <person name="van Veen J.A."/>
        </authorList>
    </citation>
    <scope>NUCLEOTIDE SEQUENCE [LARGE SCALE GENOMIC DNA]</scope>
    <source>
        <strain evidence="7 8">Ter331</strain>
    </source>
</reference>
<dbReference type="InterPro" id="IPR051446">
    <property type="entry name" value="HTH_trans_reg/aminotransferase"/>
</dbReference>
<dbReference type="CDD" id="cd00609">
    <property type="entry name" value="AAT_like"/>
    <property type="match status" value="1"/>
</dbReference>
<comment type="similarity">
    <text evidence="1">In the C-terminal section; belongs to the class-I pyridoxal-phosphate-dependent aminotransferase family.</text>
</comment>
<dbReference type="Pfam" id="PF00155">
    <property type="entry name" value="Aminotran_1_2"/>
    <property type="match status" value="1"/>
</dbReference>
<evidence type="ECO:0000256" key="1">
    <source>
        <dbReference type="ARBA" id="ARBA00005384"/>
    </source>
</evidence>
<evidence type="ECO:0000256" key="2">
    <source>
        <dbReference type="ARBA" id="ARBA00022898"/>
    </source>
</evidence>
<reference evidence="7 8" key="5">
    <citation type="journal article" date="2011" name="ISME J.">
        <title>Dual transcriptional profiling of a bacterial/fungal confrontation: Collimonas fungivorans versus Aspergillus niger.</title>
        <authorList>
            <person name="Mela F."/>
            <person name="Fritsche K."/>
            <person name="de Boer W."/>
            <person name="van Veen J.A."/>
            <person name="de Graaff L.H."/>
            <person name="van den Berg M."/>
            <person name="Leveau J.H."/>
        </authorList>
    </citation>
    <scope>NUCLEOTIDE SEQUENCE [LARGE SCALE GENOMIC DNA]</scope>
    <source>
        <strain evidence="7 8">Ter331</strain>
    </source>
</reference>
<dbReference type="GO" id="GO:0003700">
    <property type="term" value="F:DNA-binding transcription factor activity"/>
    <property type="evidence" value="ECO:0007669"/>
    <property type="project" value="InterPro"/>
</dbReference>
<dbReference type="InterPro" id="IPR036388">
    <property type="entry name" value="WH-like_DNA-bd_sf"/>
</dbReference>
<dbReference type="Gene3D" id="3.40.640.10">
    <property type="entry name" value="Type I PLP-dependent aspartate aminotransferase-like (Major domain)"/>
    <property type="match status" value="1"/>
</dbReference>
<keyword evidence="2" id="KW-0663">Pyridoxal phosphate</keyword>